<sequence>MQKQYRIERLDTHLLHQMLAAAFVLEQQQVASELDRVATVRQKVNELRPRLADIAKRQPVSNLLLRRRDMFCRFLLDPNRFIAHHRP</sequence>
<proteinExistence type="predicted"/>
<reference evidence="2" key="1">
    <citation type="journal article" date="2018" name="Nat. Microbiol.">
        <title>Leveraging single-cell genomics to expand the fungal tree of life.</title>
        <authorList>
            <person name="Ahrendt S.R."/>
            <person name="Quandt C.A."/>
            <person name="Ciobanu D."/>
            <person name="Clum A."/>
            <person name="Salamov A."/>
            <person name="Andreopoulos B."/>
            <person name="Cheng J.F."/>
            <person name="Woyke T."/>
            <person name="Pelin A."/>
            <person name="Henrissat B."/>
            <person name="Reynolds N.K."/>
            <person name="Benny G.L."/>
            <person name="Smith M.E."/>
            <person name="James T.Y."/>
            <person name="Grigoriev I.V."/>
        </authorList>
    </citation>
    <scope>NUCLEOTIDE SEQUENCE [LARGE SCALE GENOMIC DNA]</scope>
    <source>
        <strain evidence="2">Benny S71-1</strain>
    </source>
</reference>
<evidence type="ECO:0000313" key="1">
    <source>
        <dbReference type="EMBL" id="RKP22782.1"/>
    </source>
</evidence>
<organism evidence="1 2">
    <name type="scientific">Syncephalis pseudoplumigaleata</name>
    <dbReference type="NCBI Taxonomy" id="1712513"/>
    <lineage>
        <taxon>Eukaryota</taxon>
        <taxon>Fungi</taxon>
        <taxon>Fungi incertae sedis</taxon>
        <taxon>Zoopagomycota</taxon>
        <taxon>Zoopagomycotina</taxon>
        <taxon>Zoopagomycetes</taxon>
        <taxon>Zoopagales</taxon>
        <taxon>Piptocephalidaceae</taxon>
        <taxon>Syncephalis</taxon>
    </lineage>
</organism>
<keyword evidence="2" id="KW-1185">Reference proteome</keyword>
<name>A0A4P9YTS8_9FUNG</name>
<dbReference type="Proteomes" id="UP000278143">
    <property type="component" value="Unassembled WGS sequence"/>
</dbReference>
<gene>
    <name evidence="1" type="ORF">SYNPS1DRAFT_25342</name>
</gene>
<dbReference type="OrthoDB" id="10523988at2759"/>
<dbReference type="EMBL" id="KZ991681">
    <property type="protein sequence ID" value="RKP22782.1"/>
    <property type="molecule type" value="Genomic_DNA"/>
</dbReference>
<accession>A0A4P9YTS8</accession>
<evidence type="ECO:0000313" key="2">
    <source>
        <dbReference type="Proteomes" id="UP000278143"/>
    </source>
</evidence>
<dbReference type="AlphaFoldDB" id="A0A4P9YTS8"/>
<protein>
    <submittedName>
        <fullName evidence="1">Uncharacterized protein</fullName>
    </submittedName>
</protein>